<feature type="compositionally biased region" description="Basic and acidic residues" evidence="6">
    <location>
        <begin position="78"/>
        <end position="87"/>
    </location>
</feature>
<evidence type="ECO:0000256" key="6">
    <source>
        <dbReference type="SAM" id="MobiDB-lite"/>
    </source>
</evidence>
<feature type="compositionally biased region" description="Polar residues" evidence="6">
    <location>
        <begin position="44"/>
        <end position="63"/>
    </location>
</feature>
<comment type="similarity">
    <text evidence="1 5">Belongs to the peptidase S8 family.</text>
</comment>
<dbReference type="Pfam" id="PF22148">
    <property type="entry name" value="Fervidolysin_NPro-like"/>
    <property type="match status" value="1"/>
</dbReference>
<dbReference type="GO" id="GO:0004252">
    <property type="term" value="F:serine-type endopeptidase activity"/>
    <property type="evidence" value="ECO:0007669"/>
    <property type="project" value="UniProtKB-UniRule"/>
</dbReference>
<gene>
    <name evidence="10" type="ORF">SAMN05444159_2548</name>
</gene>
<evidence type="ECO:0000256" key="1">
    <source>
        <dbReference type="ARBA" id="ARBA00011073"/>
    </source>
</evidence>
<dbReference type="InterPro" id="IPR054399">
    <property type="entry name" value="Fervidolysin-like_N_prodom"/>
</dbReference>
<evidence type="ECO:0000256" key="4">
    <source>
        <dbReference type="ARBA" id="ARBA00022825"/>
    </source>
</evidence>
<dbReference type="AlphaFoldDB" id="A0A1M6Q3Z9"/>
<feature type="active site" description="Charge relay system" evidence="5">
    <location>
        <position position="414"/>
    </location>
</feature>
<dbReference type="InterPro" id="IPR023827">
    <property type="entry name" value="Peptidase_S8_Asp-AS"/>
</dbReference>
<keyword evidence="7" id="KW-0732">Signal</keyword>
<feature type="active site" description="Charge relay system" evidence="5">
    <location>
        <position position="261"/>
    </location>
</feature>
<name>A0A1M6Q3Z9_9BRAD</name>
<accession>A0A1M6Q3Z9</accession>
<dbReference type="CDD" id="cd05561">
    <property type="entry name" value="Peptidases_S8_4"/>
    <property type="match status" value="1"/>
</dbReference>
<feature type="region of interest" description="Disordered" evidence="6">
    <location>
        <begin position="44"/>
        <end position="108"/>
    </location>
</feature>
<dbReference type="PROSITE" id="PS00137">
    <property type="entry name" value="SUBTILASE_HIS"/>
    <property type="match status" value="1"/>
</dbReference>
<organism evidence="10 11">
    <name type="scientific">Bradyrhizobium lablabi</name>
    <dbReference type="NCBI Taxonomy" id="722472"/>
    <lineage>
        <taxon>Bacteria</taxon>
        <taxon>Pseudomonadati</taxon>
        <taxon>Pseudomonadota</taxon>
        <taxon>Alphaproteobacteria</taxon>
        <taxon>Hyphomicrobiales</taxon>
        <taxon>Nitrobacteraceae</taxon>
        <taxon>Bradyrhizobium</taxon>
    </lineage>
</organism>
<protein>
    <submittedName>
        <fullName evidence="10">Subtilase family protein</fullName>
    </submittedName>
</protein>
<dbReference type="InterPro" id="IPR050131">
    <property type="entry name" value="Peptidase_S8_subtilisin-like"/>
</dbReference>
<dbReference type="PANTHER" id="PTHR43806">
    <property type="entry name" value="PEPTIDASE S8"/>
    <property type="match status" value="1"/>
</dbReference>
<reference evidence="10 11" key="1">
    <citation type="submission" date="2016-11" db="EMBL/GenBank/DDBJ databases">
        <authorList>
            <person name="Jaros S."/>
            <person name="Januszkiewicz K."/>
            <person name="Wedrychowicz H."/>
        </authorList>
    </citation>
    <scope>NUCLEOTIDE SEQUENCE [LARGE SCALE GENOMIC DNA]</scope>
    <source>
        <strain evidence="10 11">GAS499</strain>
    </source>
</reference>
<evidence type="ECO:0000256" key="7">
    <source>
        <dbReference type="SAM" id="SignalP"/>
    </source>
</evidence>
<evidence type="ECO:0000259" key="9">
    <source>
        <dbReference type="Pfam" id="PF22148"/>
    </source>
</evidence>
<feature type="chain" id="PRO_5012906703" evidence="7">
    <location>
        <begin position="25"/>
        <end position="490"/>
    </location>
</feature>
<proteinExistence type="inferred from homology"/>
<keyword evidence="3 5" id="KW-0378">Hydrolase</keyword>
<dbReference type="InterPro" id="IPR036852">
    <property type="entry name" value="Peptidase_S8/S53_dom_sf"/>
</dbReference>
<dbReference type="InterPro" id="IPR022398">
    <property type="entry name" value="Peptidase_S8_His-AS"/>
</dbReference>
<feature type="domain" description="Fervidolysin-like N-terminal prodomain" evidence="9">
    <location>
        <begin position="99"/>
        <end position="183"/>
    </location>
</feature>
<evidence type="ECO:0000256" key="3">
    <source>
        <dbReference type="ARBA" id="ARBA00022801"/>
    </source>
</evidence>
<feature type="signal peptide" evidence="7">
    <location>
        <begin position="1"/>
        <end position="24"/>
    </location>
</feature>
<dbReference type="Gene3D" id="3.40.50.200">
    <property type="entry name" value="Peptidase S8/S53 domain"/>
    <property type="match status" value="1"/>
</dbReference>
<evidence type="ECO:0000256" key="5">
    <source>
        <dbReference type="PROSITE-ProRule" id="PRU01240"/>
    </source>
</evidence>
<dbReference type="EMBL" id="LT670844">
    <property type="protein sequence ID" value="SHK14984.1"/>
    <property type="molecule type" value="Genomic_DNA"/>
</dbReference>
<dbReference type="PANTHER" id="PTHR43806:SF11">
    <property type="entry name" value="CEREVISIN-RELATED"/>
    <property type="match status" value="1"/>
</dbReference>
<dbReference type="GO" id="GO:0006508">
    <property type="term" value="P:proteolysis"/>
    <property type="evidence" value="ECO:0007669"/>
    <property type="project" value="UniProtKB-KW"/>
</dbReference>
<dbReference type="Pfam" id="PF00082">
    <property type="entry name" value="Peptidase_S8"/>
    <property type="match status" value="1"/>
</dbReference>
<evidence type="ECO:0000256" key="2">
    <source>
        <dbReference type="ARBA" id="ARBA00022670"/>
    </source>
</evidence>
<keyword evidence="2 5" id="KW-0645">Protease</keyword>
<evidence type="ECO:0000259" key="8">
    <source>
        <dbReference type="Pfam" id="PF00082"/>
    </source>
</evidence>
<dbReference type="PRINTS" id="PR00723">
    <property type="entry name" value="SUBTILISIN"/>
</dbReference>
<dbReference type="PROSITE" id="PS51892">
    <property type="entry name" value="SUBTILASE"/>
    <property type="match status" value="1"/>
</dbReference>
<feature type="domain" description="Peptidase S8/S53" evidence="8">
    <location>
        <begin position="222"/>
        <end position="460"/>
    </location>
</feature>
<feature type="active site" description="Charge relay system" evidence="5">
    <location>
        <position position="231"/>
    </location>
</feature>
<evidence type="ECO:0000313" key="11">
    <source>
        <dbReference type="Proteomes" id="UP000189935"/>
    </source>
</evidence>
<dbReference type="PROSITE" id="PS00136">
    <property type="entry name" value="SUBTILASE_ASP"/>
    <property type="match status" value="1"/>
</dbReference>
<evidence type="ECO:0000313" key="10">
    <source>
        <dbReference type="EMBL" id="SHK14984.1"/>
    </source>
</evidence>
<dbReference type="SUPFAM" id="SSF52743">
    <property type="entry name" value="Subtilisin-like"/>
    <property type="match status" value="1"/>
</dbReference>
<dbReference type="InterPro" id="IPR000209">
    <property type="entry name" value="Peptidase_S8/S53_dom"/>
</dbReference>
<sequence length="490" mass="51398">MFKTPSVRNSIVLLAVLGTGIASSISSSVAQMIERDITNNAVQQAIQSARDQNQQHSGSQPKNAKTVRPADTKQALAPKKERKEDIKPPTNGQQQAARNPSGVPPADERRFVPDEVVVEVASALSSQQTDALTRRFRLANLEAVDFQLGGTKLLRLRIPDRRSVPVVVRALETDNSVLFAQPNYLFALMEENAPDPLATGGDESQYELMKMHLPEAHRLAHGSKVLVAVIDSGIDVSHPDLAGDIAETFDAILVGEPVHKHGTAIAGSIAAHGRLMGVAPAAQILAIRAFSGNGRPEDGTTFAIMKGLDWAAVHGARAINMSFAGPQDPGIARGIAAAHGKGVVLVAAAGNKGANSPPLFPAADRNVIAVTSTDKNDQIPAFANRGRYVAVAAPGVDLILLAPNDSLQRMSGTSFSAAYVTGTVALMLERKPGLTPDGVRDALMASARHLGSTPVDDQSGGGLVDAYQAILTVAPAEASETTVTPAANRQ</sequence>
<dbReference type="Proteomes" id="UP000189935">
    <property type="component" value="Chromosome I"/>
</dbReference>
<dbReference type="OrthoDB" id="5405281at2"/>
<dbReference type="InterPro" id="IPR015500">
    <property type="entry name" value="Peptidase_S8_subtilisin-rel"/>
</dbReference>
<keyword evidence="4 5" id="KW-0720">Serine protease</keyword>